<comment type="caution">
    <text evidence="2">The sequence shown here is derived from an EMBL/GenBank/DDBJ whole genome shotgun (WGS) entry which is preliminary data.</text>
</comment>
<feature type="transmembrane region" description="Helical" evidence="1">
    <location>
        <begin position="47"/>
        <end position="70"/>
    </location>
</feature>
<evidence type="ECO:0008006" key="4">
    <source>
        <dbReference type="Google" id="ProtNLM"/>
    </source>
</evidence>
<gene>
    <name evidence="2" type="ORF">ACFOEJ_12465</name>
</gene>
<evidence type="ECO:0000313" key="2">
    <source>
        <dbReference type="EMBL" id="MFC3211893.1"/>
    </source>
</evidence>
<feature type="transmembrane region" description="Helical" evidence="1">
    <location>
        <begin position="113"/>
        <end position="131"/>
    </location>
</feature>
<proteinExistence type="predicted"/>
<reference evidence="3" key="1">
    <citation type="journal article" date="2019" name="Int. J. Syst. Evol. Microbiol.">
        <title>The Global Catalogue of Microorganisms (GCM) 10K type strain sequencing project: providing services to taxonomists for standard genome sequencing and annotation.</title>
        <authorList>
            <consortium name="The Broad Institute Genomics Platform"/>
            <consortium name="The Broad Institute Genome Sequencing Center for Infectious Disease"/>
            <person name="Wu L."/>
            <person name="Ma J."/>
        </authorList>
    </citation>
    <scope>NUCLEOTIDE SEQUENCE [LARGE SCALE GENOMIC DNA]</scope>
    <source>
        <strain evidence="3">CCM 320</strain>
    </source>
</reference>
<dbReference type="Proteomes" id="UP001595625">
    <property type="component" value="Unassembled WGS sequence"/>
</dbReference>
<organism evidence="2 3">
    <name type="scientific">Planomicrobium okeanokoites</name>
    <name type="common">Planococcus okeanokoites</name>
    <name type="synonym">Flavobacterium okeanokoites</name>
    <dbReference type="NCBI Taxonomy" id="244"/>
    <lineage>
        <taxon>Bacteria</taxon>
        <taxon>Bacillati</taxon>
        <taxon>Bacillota</taxon>
        <taxon>Bacilli</taxon>
        <taxon>Bacillales</taxon>
        <taxon>Caryophanaceae</taxon>
        <taxon>Planomicrobium</taxon>
    </lineage>
</organism>
<keyword evidence="1" id="KW-0812">Transmembrane</keyword>
<dbReference type="RefSeq" id="WP_117312080.1">
    <property type="nucleotide sequence ID" value="NZ_JBHRUJ010000016.1"/>
</dbReference>
<keyword evidence="1" id="KW-0472">Membrane</keyword>
<keyword evidence="1" id="KW-1133">Transmembrane helix</keyword>
<feature type="transmembrane region" description="Helical" evidence="1">
    <location>
        <begin position="7"/>
        <end position="27"/>
    </location>
</feature>
<dbReference type="EMBL" id="JBHRUJ010000016">
    <property type="protein sequence ID" value="MFC3211893.1"/>
    <property type="molecule type" value="Genomic_DNA"/>
</dbReference>
<protein>
    <recommendedName>
        <fullName evidence="4">DUF2178 domain-containing protein</fullName>
    </recommendedName>
</protein>
<evidence type="ECO:0000256" key="1">
    <source>
        <dbReference type="SAM" id="Phobius"/>
    </source>
</evidence>
<feature type="transmembrane region" description="Helical" evidence="1">
    <location>
        <begin position="137"/>
        <end position="155"/>
    </location>
</feature>
<evidence type="ECO:0000313" key="3">
    <source>
        <dbReference type="Proteomes" id="UP001595625"/>
    </source>
</evidence>
<name>A0ABV7KRN7_PLAOK</name>
<accession>A0ABV7KRN7</accession>
<keyword evidence="3" id="KW-1185">Reference proteome</keyword>
<sequence length="166" mass="18965">MKNDIRVTYPLWMMGFIALLGVIAYGINSPKTEFIDTATETSLTVQIGPFESALIFGAIFVYLIVLTIFVSKVKQYNKNNPQQKISMFSIRPPEYLEADEGMTYITRWAVQKVYTFYSLALPALATVVIILPIPRLLIIYAILGLAFTQYGIYYAEVRKHFKEETE</sequence>